<protein>
    <submittedName>
        <fullName evidence="1">Uncharacterized protein</fullName>
    </submittedName>
</protein>
<comment type="caution">
    <text evidence="1">The sequence shown here is derived from an EMBL/GenBank/DDBJ whole genome shotgun (WGS) entry which is preliminary data.</text>
</comment>
<dbReference type="Proteomes" id="UP001148629">
    <property type="component" value="Unassembled WGS sequence"/>
</dbReference>
<evidence type="ECO:0000313" key="1">
    <source>
        <dbReference type="EMBL" id="KAJ3542675.1"/>
    </source>
</evidence>
<proteinExistence type="predicted"/>
<accession>A0ACC1SMN8</accession>
<keyword evidence="2" id="KW-1185">Reference proteome</keyword>
<gene>
    <name evidence="1" type="ORF">NM208_g3974</name>
</gene>
<dbReference type="EMBL" id="JANRMS010000282">
    <property type="protein sequence ID" value="KAJ3542675.1"/>
    <property type="molecule type" value="Genomic_DNA"/>
</dbReference>
<sequence>MGGLILPAWYGRLMRIEINEGRDPEPWEYDEDLSDLEEPDDNDNDRECECDSDASECDCDYDLESERSHSGSEYDPYYSLKEAREERKRELRDIRLKEQKAKERQRDFEGLPETEMQEALEHLRETVRQGLQPPELDLDGNDLFHIYSVDHVDHCYSPDDNDPKYLLLVNSEPGATEFDCAIRISETCDSVFAAFSPPKHASLEGQQVKSRDGKFDIELLFISNDYILVTVPKELVFMDRTETPSAPETFKFIGVREDCEKEIARQAGKSRSPSPRETWFELNHPMGDYYDHRYSESFL</sequence>
<name>A0ACC1SMN8_9HYPO</name>
<evidence type="ECO:0000313" key="2">
    <source>
        <dbReference type="Proteomes" id="UP001148629"/>
    </source>
</evidence>
<organism evidence="1 2">
    <name type="scientific">Fusarium decemcellulare</name>
    <dbReference type="NCBI Taxonomy" id="57161"/>
    <lineage>
        <taxon>Eukaryota</taxon>
        <taxon>Fungi</taxon>
        <taxon>Dikarya</taxon>
        <taxon>Ascomycota</taxon>
        <taxon>Pezizomycotina</taxon>
        <taxon>Sordariomycetes</taxon>
        <taxon>Hypocreomycetidae</taxon>
        <taxon>Hypocreales</taxon>
        <taxon>Nectriaceae</taxon>
        <taxon>Fusarium</taxon>
        <taxon>Fusarium decemcellulare species complex</taxon>
    </lineage>
</organism>
<reference evidence="1" key="1">
    <citation type="submission" date="2022-08" db="EMBL/GenBank/DDBJ databases">
        <title>Genome Sequence of Fusarium decemcellulare.</title>
        <authorList>
            <person name="Buettner E."/>
        </authorList>
    </citation>
    <scope>NUCLEOTIDE SEQUENCE</scope>
    <source>
        <strain evidence="1">Babe19</strain>
    </source>
</reference>